<organism evidence="1 2">
    <name type="scientific">Fusarium oxysporum f. sp. cepae</name>
    <dbReference type="NCBI Taxonomy" id="396571"/>
    <lineage>
        <taxon>Eukaryota</taxon>
        <taxon>Fungi</taxon>
        <taxon>Dikarya</taxon>
        <taxon>Ascomycota</taxon>
        <taxon>Pezizomycotina</taxon>
        <taxon>Sordariomycetes</taxon>
        <taxon>Hypocreomycetidae</taxon>
        <taxon>Hypocreales</taxon>
        <taxon>Nectriaceae</taxon>
        <taxon>Fusarium</taxon>
        <taxon>Fusarium oxysporum species complex</taxon>
    </lineage>
</organism>
<dbReference type="Proteomes" id="UP000270866">
    <property type="component" value="Chromosome 8"/>
</dbReference>
<dbReference type="AlphaFoldDB" id="A0A3L6NEP8"/>
<dbReference type="EMBL" id="MRCU01000006">
    <property type="protein sequence ID" value="RKK16402.1"/>
    <property type="molecule type" value="Genomic_DNA"/>
</dbReference>
<name>A0A3L6NEP8_FUSOX</name>
<gene>
    <name evidence="1" type="ORF">BFJ65_g9965</name>
</gene>
<reference evidence="1 2" key="1">
    <citation type="journal article" date="2018" name="Sci. Rep.">
        <title>Characterisation of pathogen-specific regions and novel effector candidates in Fusarium oxysporum f. sp. cepae.</title>
        <authorList>
            <person name="Armitage A.D."/>
            <person name="Taylor A."/>
            <person name="Sobczyk M.K."/>
            <person name="Baxter L."/>
            <person name="Greenfield B.P."/>
            <person name="Bates H.J."/>
            <person name="Wilson F."/>
            <person name="Jackson A.C."/>
            <person name="Ott S."/>
            <person name="Harrison R.J."/>
            <person name="Clarkson J.P."/>
        </authorList>
    </citation>
    <scope>NUCLEOTIDE SEQUENCE [LARGE SCALE GENOMIC DNA]</scope>
    <source>
        <strain evidence="1 2">FoC_Fus2</strain>
    </source>
</reference>
<sequence length="43" mass="5007">MIIMFFKSCFGLYSSVFFFLWGITDNCYPDFHYTKSGLSHPSA</sequence>
<proteinExistence type="predicted"/>
<accession>A0A3L6NEP8</accession>
<protein>
    <submittedName>
        <fullName evidence="1">Uncharacterized protein</fullName>
    </submittedName>
</protein>
<evidence type="ECO:0000313" key="2">
    <source>
        <dbReference type="Proteomes" id="UP000270866"/>
    </source>
</evidence>
<comment type="caution">
    <text evidence="1">The sequence shown here is derived from an EMBL/GenBank/DDBJ whole genome shotgun (WGS) entry which is preliminary data.</text>
</comment>
<evidence type="ECO:0000313" key="1">
    <source>
        <dbReference type="EMBL" id="RKK16402.1"/>
    </source>
</evidence>